<evidence type="ECO:0000259" key="7">
    <source>
        <dbReference type="PROSITE" id="PS50931"/>
    </source>
</evidence>
<dbReference type="SUPFAM" id="SSF46785">
    <property type="entry name" value="Winged helix' DNA-binding domain"/>
    <property type="match status" value="1"/>
</dbReference>
<evidence type="ECO:0000256" key="1">
    <source>
        <dbReference type="ARBA" id="ARBA00003782"/>
    </source>
</evidence>
<keyword evidence="6" id="KW-0804">Transcription</keyword>
<evidence type="ECO:0000256" key="3">
    <source>
        <dbReference type="ARBA" id="ARBA00018907"/>
    </source>
</evidence>
<organism evidence="8">
    <name type="scientific">Undaria pinnatifida</name>
    <name type="common">Wakame</name>
    <name type="synonym">Alaria pinnatifida</name>
    <dbReference type="NCBI Taxonomy" id="74381"/>
    <lineage>
        <taxon>Eukaryota</taxon>
        <taxon>Sar</taxon>
        <taxon>Stramenopiles</taxon>
        <taxon>Ochrophyta</taxon>
        <taxon>PX clade</taxon>
        <taxon>Phaeophyceae</taxon>
        <taxon>Laminariales</taxon>
        <taxon>Alariaceae</taxon>
        <taxon>Undaria</taxon>
    </lineage>
</organism>
<keyword evidence="5" id="KW-0238">DNA-binding</keyword>
<dbReference type="InterPro" id="IPR036388">
    <property type="entry name" value="WH-like_DNA-bd_sf"/>
</dbReference>
<dbReference type="Pfam" id="PF00126">
    <property type="entry name" value="HTH_1"/>
    <property type="match status" value="1"/>
</dbReference>
<dbReference type="EMBL" id="KP298002">
    <property type="protein sequence ID" value="AKG49991.1"/>
    <property type="molecule type" value="Genomic_DNA"/>
</dbReference>
<keyword evidence="8" id="KW-0150">Chloroplast</keyword>
<dbReference type="Gene3D" id="1.10.10.10">
    <property type="entry name" value="Winged helix-like DNA-binding domain superfamily/Winged helix DNA-binding domain"/>
    <property type="match status" value="1"/>
</dbReference>
<comment type="similarity">
    <text evidence="2">Belongs to the LysR transcriptional regulatory family.</text>
</comment>
<proteinExistence type="inferred from homology"/>
<dbReference type="PANTHER" id="PTHR30126">
    <property type="entry name" value="HTH-TYPE TRANSCRIPTIONAL REGULATOR"/>
    <property type="match status" value="1"/>
</dbReference>
<dbReference type="GO" id="GO:0000976">
    <property type="term" value="F:transcription cis-regulatory region binding"/>
    <property type="evidence" value="ECO:0007669"/>
    <property type="project" value="TreeGrafter"/>
</dbReference>
<evidence type="ECO:0000256" key="2">
    <source>
        <dbReference type="ARBA" id="ARBA00009437"/>
    </source>
</evidence>
<keyword evidence="8" id="KW-0934">Plastid</keyword>
<name>A0A0R6LUS1_UNDPI</name>
<feature type="domain" description="HTH lysR-type" evidence="7">
    <location>
        <begin position="6"/>
        <end position="63"/>
    </location>
</feature>
<accession>A0A0R6LUS1</accession>
<gene>
    <name evidence="8" type="primary">rbcR</name>
    <name evidence="8" type="ORF">LEIZ97</name>
</gene>
<dbReference type="SUPFAM" id="SSF53850">
    <property type="entry name" value="Periplasmic binding protein-like II"/>
    <property type="match status" value="1"/>
</dbReference>
<dbReference type="PROSITE" id="PS50931">
    <property type="entry name" value="HTH_LYSR"/>
    <property type="match status" value="1"/>
</dbReference>
<evidence type="ECO:0000256" key="6">
    <source>
        <dbReference type="ARBA" id="ARBA00023163"/>
    </source>
</evidence>
<evidence type="ECO:0000256" key="4">
    <source>
        <dbReference type="ARBA" id="ARBA00023015"/>
    </source>
</evidence>
<comment type="function">
    <text evidence="1">Trans-acting transcriptional regulator of RuBisCO genes (rbcL and rbcS) expression.</text>
</comment>
<protein>
    <recommendedName>
        <fullName evidence="3">Probable RuBisCO transcriptional regulator</fullName>
    </recommendedName>
</protein>
<dbReference type="AlphaFoldDB" id="A0A0R6LUS1"/>
<sequence>MKYFPFSLEQLRIIQAIKNEATIKQAAKRLYLSQPALSLQIQKLEYEIDSPILDRRKKQIYFTFTGELILDYADRILRLCEEADKAIVYLKKLKRISLTIGSNEIVGTYILPKIIDLFCRRYSYIHVKLEIDSTNCISWNIVNGKVDIGIVEEEEIPKELYSSLYSTPYFQEEIVLILPKSHKFKDVYSITSEKLYNLDFITLKPDFIGRKLMDNVLKKFNIESDKLKIKLELNSIEAIKRGVQAGLGVSFVSILMVKDELYSSRLNSVIINNRNISKRLTLVVNLKVTESQLSGKFYKYCFAILKTRLYIKFLNLDY</sequence>
<reference evidence="8" key="1">
    <citation type="journal article" date="2015" name="PLoS ONE">
        <title>Complete Plastid Genome Sequence of the Brown Alga Undaria pinnatifida.</title>
        <authorList>
            <person name="Zhang L."/>
            <person name="Wang X."/>
            <person name="Liu T."/>
            <person name="Wang G."/>
            <person name="Chi S."/>
            <person name="Liu C."/>
            <person name="Wang H."/>
        </authorList>
    </citation>
    <scope>NUCLEOTIDE SEQUENCE</scope>
</reference>
<evidence type="ECO:0000256" key="5">
    <source>
        <dbReference type="ARBA" id="ARBA00023125"/>
    </source>
</evidence>
<dbReference type="Gene3D" id="3.40.190.290">
    <property type="match status" value="1"/>
</dbReference>
<dbReference type="GeneID" id="26381343"/>
<geneLocation type="chloroplast" evidence="8"/>
<dbReference type="RefSeq" id="YP_009182566.1">
    <property type="nucleotide sequence ID" value="NC_028503.1"/>
</dbReference>
<dbReference type="PRINTS" id="PR00039">
    <property type="entry name" value="HTHLYSR"/>
</dbReference>
<dbReference type="Pfam" id="PF03466">
    <property type="entry name" value="LysR_substrate"/>
    <property type="match status" value="1"/>
</dbReference>
<dbReference type="InterPro" id="IPR005119">
    <property type="entry name" value="LysR_subst-bd"/>
</dbReference>
<evidence type="ECO:0000313" key="8">
    <source>
        <dbReference type="EMBL" id="AKG49991.1"/>
    </source>
</evidence>
<keyword evidence="4" id="KW-0805">Transcription regulation</keyword>
<dbReference type="InterPro" id="IPR000847">
    <property type="entry name" value="LysR_HTH_N"/>
</dbReference>
<dbReference type="InterPro" id="IPR036390">
    <property type="entry name" value="WH_DNA-bd_sf"/>
</dbReference>
<dbReference type="GO" id="GO:0003700">
    <property type="term" value="F:DNA-binding transcription factor activity"/>
    <property type="evidence" value="ECO:0007669"/>
    <property type="project" value="InterPro"/>
</dbReference>
<dbReference type="PANTHER" id="PTHR30126:SF39">
    <property type="entry name" value="HTH-TYPE TRANSCRIPTIONAL REGULATOR CYSL"/>
    <property type="match status" value="1"/>
</dbReference>